<dbReference type="RefSeq" id="WP_290364868.1">
    <property type="nucleotide sequence ID" value="NZ_JAUFQU010000009.1"/>
</dbReference>
<name>A0ABT8CXL3_9FLAO</name>
<dbReference type="Proteomes" id="UP001242368">
    <property type="component" value="Unassembled WGS sequence"/>
</dbReference>
<keyword evidence="2" id="KW-1185">Reference proteome</keyword>
<comment type="caution">
    <text evidence="1">The sequence shown here is derived from an EMBL/GenBank/DDBJ whole genome shotgun (WGS) entry which is preliminary data.</text>
</comment>
<gene>
    <name evidence="1" type="ORF">QW060_18025</name>
</gene>
<evidence type="ECO:0000313" key="1">
    <source>
        <dbReference type="EMBL" id="MDN3708975.1"/>
    </source>
</evidence>
<proteinExistence type="predicted"/>
<reference evidence="2" key="1">
    <citation type="journal article" date="2019" name="Int. J. Syst. Evol. Microbiol.">
        <title>The Global Catalogue of Microorganisms (GCM) 10K type strain sequencing project: providing services to taxonomists for standard genome sequencing and annotation.</title>
        <authorList>
            <consortium name="The Broad Institute Genomics Platform"/>
            <consortium name="The Broad Institute Genome Sequencing Center for Infectious Disease"/>
            <person name="Wu L."/>
            <person name="Ma J."/>
        </authorList>
    </citation>
    <scope>NUCLEOTIDE SEQUENCE [LARGE SCALE GENOMIC DNA]</scope>
    <source>
        <strain evidence="2">CECT 7184</strain>
    </source>
</reference>
<organism evidence="1 2">
    <name type="scientific">Paenimyroides ceti</name>
    <dbReference type="NCBI Taxonomy" id="395087"/>
    <lineage>
        <taxon>Bacteria</taxon>
        <taxon>Pseudomonadati</taxon>
        <taxon>Bacteroidota</taxon>
        <taxon>Flavobacteriia</taxon>
        <taxon>Flavobacteriales</taxon>
        <taxon>Flavobacteriaceae</taxon>
        <taxon>Paenimyroides</taxon>
    </lineage>
</organism>
<dbReference type="EMBL" id="JAUFQU010000009">
    <property type="protein sequence ID" value="MDN3708975.1"/>
    <property type="molecule type" value="Genomic_DNA"/>
</dbReference>
<protein>
    <submittedName>
        <fullName evidence="1">Uncharacterized protein</fullName>
    </submittedName>
</protein>
<sequence>MYYNEPDNDNNHLASMYFLMHIYKNGPASILRVVFLSVRS</sequence>
<accession>A0ABT8CXL3</accession>
<evidence type="ECO:0000313" key="2">
    <source>
        <dbReference type="Proteomes" id="UP001242368"/>
    </source>
</evidence>